<dbReference type="GO" id="GO:0009966">
    <property type="term" value="P:regulation of signal transduction"/>
    <property type="evidence" value="ECO:0007669"/>
    <property type="project" value="TreeGrafter"/>
</dbReference>
<dbReference type="SUPFAM" id="SSF57184">
    <property type="entry name" value="Growth factor receptor domain"/>
    <property type="match status" value="1"/>
</dbReference>
<dbReference type="EMBL" id="OUUW01000002">
    <property type="protein sequence ID" value="SPP76823.1"/>
    <property type="molecule type" value="Genomic_DNA"/>
</dbReference>
<keyword evidence="4" id="KW-1015">Disulfide bond</keyword>
<evidence type="ECO:0000313" key="9">
    <source>
        <dbReference type="Proteomes" id="UP000268350"/>
    </source>
</evidence>
<evidence type="ECO:0000256" key="3">
    <source>
        <dbReference type="ARBA" id="ARBA00022729"/>
    </source>
</evidence>
<keyword evidence="9" id="KW-1185">Reference proteome</keyword>
<keyword evidence="2" id="KW-0964">Secreted</keyword>
<evidence type="ECO:0000259" key="7">
    <source>
        <dbReference type="PROSITE" id="PS51323"/>
    </source>
</evidence>
<accession>A0A3B0J925</accession>
<dbReference type="InterPro" id="IPR000867">
    <property type="entry name" value="IGFBP-like"/>
</dbReference>
<evidence type="ECO:0000256" key="5">
    <source>
        <dbReference type="SAM" id="MobiDB-lite"/>
    </source>
</evidence>
<dbReference type="Gene3D" id="4.10.40.20">
    <property type="match status" value="1"/>
</dbReference>
<dbReference type="InterPro" id="IPR011390">
    <property type="entry name" value="IGFBP_rP_mac25"/>
</dbReference>
<dbReference type="GO" id="GO:0001558">
    <property type="term" value="P:regulation of cell growth"/>
    <property type="evidence" value="ECO:0007669"/>
    <property type="project" value="InterPro"/>
</dbReference>
<feature type="compositionally biased region" description="Low complexity" evidence="5">
    <location>
        <begin position="28"/>
        <end position="44"/>
    </location>
</feature>
<dbReference type="GO" id="GO:0005520">
    <property type="term" value="F:insulin-like growth factor binding"/>
    <property type="evidence" value="ECO:0007669"/>
    <property type="project" value="InterPro"/>
</dbReference>
<evidence type="ECO:0000256" key="6">
    <source>
        <dbReference type="SAM" id="Phobius"/>
    </source>
</evidence>
<feature type="domain" description="IGFBP N-terminal" evidence="7">
    <location>
        <begin position="106"/>
        <end position="182"/>
    </location>
</feature>
<organism evidence="8 9">
    <name type="scientific">Drosophila guanche</name>
    <name type="common">Fruit fly</name>
    <dbReference type="NCBI Taxonomy" id="7266"/>
    <lineage>
        <taxon>Eukaryota</taxon>
        <taxon>Metazoa</taxon>
        <taxon>Ecdysozoa</taxon>
        <taxon>Arthropoda</taxon>
        <taxon>Hexapoda</taxon>
        <taxon>Insecta</taxon>
        <taxon>Pterygota</taxon>
        <taxon>Neoptera</taxon>
        <taxon>Endopterygota</taxon>
        <taxon>Diptera</taxon>
        <taxon>Brachycera</taxon>
        <taxon>Muscomorpha</taxon>
        <taxon>Ephydroidea</taxon>
        <taxon>Drosophilidae</taxon>
        <taxon>Drosophila</taxon>
        <taxon>Sophophora</taxon>
    </lineage>
</organism>
<evidence type="ECO:0000256" key="4">
    <source>
        <dbReference type="ARBA" id="ARBA00023157"/>
    </source>
</evidence>
<feature type="region of interest" description="Disordered" evidence="5">
    <location>
        <begin position="1"/>
        <end position="59"/>
    </location>
</feature>
<comment type="subcellular location">
    <subcellularLocation>
        <location evidence="1">Secreted</location>
    </subcellularLocation>
</comment>
<gene>
    <name evidence="8" type="ORF">DGUA_6G007417</name>
</gene>
<dbReference type="PANTHER" id="PTHR14186">
    <property type="entry name" value="INSULIN-LIKE GROWTH FACTOR BINDING PROTEIN-RELATED"/>
    <property type="match status" value="1"/>
</dbReference>
<keyword evidence="6" id="KW-0472">Membrane</keyword>
<evidence type="ECO:0000313" key="8">
    <source>
        <dbReference type="EMBL" id="SPP76823.1"/>
    </source>
</evidence>
<dbReference type="PROSITE" id="PS51323">
    <property type="entry name" value="IGFBP_N_2"/>
    <property type="match status" value="1"/>
</dbReference>
<keyword evidence="3" id="KW-0732">Signal</keyword>
<feature type="transmembrane region" description="Helical" evidence="6">
    <location>
        <begin position="74"/>
        <end position="97"/>
    </location>
</feature>
<dbReference type="FunFam" id="4.10.40.20:FF:000008">
    <property type="entry name" value="Crimpy, isoform C"/>
    <property type="match status" value="1"/>
</dbReference>
<name>A0A3B0J925_DROGU</name>
<protein>
    <recommendedName>
        <fullName evidence="7">IGFBP N-terminal domain-containing protein</fullName>
    </recommendedName>
</protein>
<dbReference type="AlphaFoldDB" id="A0A3B0J925"/>
<evidence type="ECO:0000256" key="2">
    <source>
        <dbReference type="ARBA" id="ARBA00022525"/>
    </source>
</evidence>
<dbReference type="OrthoDB" id="5976811at2759"/>
<reference evidence="9" key="1">
    <citation type="submission" date="2018-01" db="EMBL/GenBank/DDBJ databases">
        <authorList>
            <person name="Alioto T."/>
            <person name="Alioto T."/>
        </authorList>
    </citation>
    <scope>NUCLEOTIDE SEQUENCE [LARGE SCALE GENOMIC DNA]</scope>
</reference>
<dbReference type="Proteomes" id="UP000268350">
    <property type="component" value="Unassembled WGS sequence"/>
</dbReference>
<evidence type="ECO:0000256" key="1">
    <source>
        <dbReference type="ARBA" id="ARBA00004613"/>
    </source>
</evidence>
<dbReference type="InterPro" id="IPR009030">
    <property type="entry name" value="Growth_fac_rcpt_cys_sf"/>
</dbReference>
<proteinExistence type="predicted"/>
<dbReference type="GO" id="GO:0005576">
    <property type="term" value="C:extracellular region"/>
    <property type="evidence" value="ECO:0007669"/>
    <property type="project" value="UniProtKB-SubCell"/>
</dbReference>
<dbReference type="PANTHER" id="PTHR14186:SF20">
    <property type="entry name" value="CYSTEINE-RICH MOTOR NEURON 1 PROTEIN-LIKE"/>
    <property type="match status" value="1"/>
</dbReference>
<keyword evidence="6" id="KW-1133">Transmembrane helix</keyword>
<keyword evidence="6" id="KW-0812">Transmembrane</keyword>
<sequence>MAGRAEGRGKGRQGGRSLDMEAMDIRTRTTAGAEEAAAAASTVEAEPHSIEGGEDQQYNKANKLPHRMRRNGSYFGRLNVSVFLIYLWCYLLLIMAASGGSNNVVNGLKCYCNPKECDVIRSLDCPGKGLMLWDPCKCCRICAKTLGESCGGPGGFSGQCEPPLQCVTKLPISSGLGVCMDLQHLTALTSSHDNCTEGESIVLQPGCEITNKRCQCWPIMRTCLSELSSDGASPNDSRWHFKNMEDCQLNLQNLIKIELEFDGDYKISPSKFTYKKLRRKRKSLRKRIMPLFQHHLGRLRATFRAICNVLYSLNVLQKLNRNQTKDLVQIVCLLLNDNMAIINTNTYAYVHKYLYIYKRGNAYI</sequence>